<dbReference type="Pfam" id="PF00587">
    <property type="entry name" value="tRNA-synt_2b"/>
    <property type="match status" value="1"/>
</dbReference>
<dbReference type="InterPro" id="IPR027031">
    <property type="entry name" value="Gly-tRNA_synthase/POLG2"/>
</dbReference>
<dbReference type="NCBIfam" id="NF003211">
    <property type="entry name" value="PRK04173.1"/>
    <property type="match status" value="1"/>
</dbReference>
<name>A0A1J4RSG4_9BACT</name>
<dbReference type="STRING" id="1805034.AUJ59_03155"/>
<dbReference type="InterPro" id="IPR006195">
    <property type="entry name" value="aa-tRNA-synth_II"/>
</dbReference>
<proteinExistence type="predicted"/>
<dbReference type="InterPro" id="IPR004154">
    <property type="entry name" value="Anticodon-bd"/>
</dbReference>
<dbReference type="PROSITE" id="PS50862">
    <property type="entry name" value="AA_TRNA_LIGASE_II"/>
    <property type="match status" value="1"/>
</dbReference>
<dbReference type="Proteomes" id="UP000183144">
    <property type="component" value="Unassembled WGS sequence"/>
</dbReference>
<dbReference type="Pfam" id="PF03129">
    <property type="entry name" value="HGTP_anticodon"/>
    <property type="match status" value="1"/>
</dbReference>
<dbReference type="CDD" id="cd00774">
    <property type="entry name" value="GlyRS-like_core"/>
    <property type="match status" value="1"/>
</dbReference>
<keyword evidence="1" id="KW-0963">Cytoplasm</keyword>
<evidence type="ECO:0000313" key="8">
    <source>
        <dbReference type="EMBL" id="OIN88893.1"/>
    </source>
</evidence>
<dbReference type="EMBL" id="MNUI01000051">
    <property type="protein sequence ID" value="OIN88893.1"/>
    <property type="molecule type" value="Genomic_DNA"/>
</dbReference>
<dbReference type="InterPro" id="IPR002314">
    <property type="entry name" value="aa-tRNA-synt_IIb"/>
</dbReference>
<dbReference type="CDD" id="cd00858">
    <property type="entry name" value="GlyRS_anticodon"/>
    <property type="match status" value="1"/>
</dbReference>
<comment type="caution">
    <text evidence="8">The sequence shown here is derived from an EMBL/GenBank/DDBJ whole genome shotgun (WGS) entry which is preliminary data.</text>
</comment>
<dbReference type="Gene3D" id="3.30.930.10">
    <property type="entry name" value="Bira Bifunctional Protein, Domain 2"/>
    <property type="match status" value="1"/>
</dbReference>
<evidence type="ECO:0000256" key="1">
    <source>
        <dbReference type="ARBA" id="ARBA00022490"/>
    </source>
</evidence>
<dbReference type="GO" id="GO:0070062">
    <property type="term" value="C:extracellular exosome"/>
    <property type="evidence" value="ECO:0007669"/>
    <property type="project" value="UniProtKB-ARBA"/>
</dbReference>
<keyword evidence="6" id="KW-0030">Aminoacyl-tRNA synthetase</keyword>
<dbReference type="PANTHER" id="PTHR10745:SF8">
    <property type="entry name" value="DNA POLYMERASE SUBUNIT GAMMA-2, MITOCHONDRIAL"/>
    <property type="match status" value="1"/>
</dbReference>
<dbReference type="InterPro" id="IPR033731">
    <property type="entry name" value="GlyRS-like_core"/>
</dbReference>
<dbReference type="GO" id="GO:0004081">
    <property type="term" value="F:bis(5'-nucleosyl)-tetraphosphatase (asymmetrical) activity"/>
    <property type="evidence" value="ECO:0007669"/>
    <property type="project" value="UniProtKB-ARBA"/>
</dbReference>
<dbReference type="SUPFAM" id="SSF52954">
    <property type="entry name" value="Class II aaRS ABD-related"/>
    <property type="match status" value="1"/>
</dbReference>
<evidence type="ECO:0000256" key="3">
    <source>
        <dbReference type="ARBA" id="ARBA00022741"/>
    </source>
</evidence>
<dbReference type="PANTHER" id="PTHR10745">
    <property type="entry name" value="GLYCYL-TRNA SYNTHETASE/DNA POLYMERASE SUBUNIT GAMMA-2"/>
    <property type="match status" value="1"/>
</dbReference>
<sequence length="428" mass="50048">MDVFKQVTALAKRRGFIFPGSEIYGGLANTYDYGPLGVELLRNLRNLWWEFFVTRRENIYGLETSVLMNPKVWEASGHVAGFTDTVKECKNCHQRSRVDLLEGDNCPHCGVNNWTEPKKFNLLFETKVGIEVAEKSRVYLRGETAQGMFVDFKQVLDTFSPRLPFGLAQSGKCFRNEITQGQQVFRTLEFDLAEFEFYVKESEWEKWFEYWQKEMEAFAAFLGIDKKKLRWRKHAKEELSHYSKRTEDLEYEFPFGFKEWFGCAYRTDFDLKNHMEKSGTDLRYTDPDTHEKFIPHVIEPTFGLSRTLLVLLIDAYHEDKDRVVLSLAPKLAPYKAAVFPLLSNKPELTKIARQVFADLSKSMAVRWDDNGNIGKRYRRQDEAGTPWCITVDFDSLKDQAVTVRDRDSMKQERIKISKLTECFHEKIS</sequence>
<evidence type="ECO:0000256" key="5">
    <source>
        <dbReference type="ARBA" id="ARBA00022917"/>
    </source>
</evidence>
<dbReference type="GO" id="GO:0006426">
    <property type="term" value="P:glycyl-tRNA aminoacylation"/>
    <property type="evidence" value="ECO:0007669"/>
    <property type="project" value="TreeGrafter"/>
</dbReference>
<dbReference type="GO" id="GO:0015966">
    <property type="term" value="P:diadenosine tetraphosphate biosynthetic process"/>
    <property type="evidence" value="ECO:0007669"/>
    <property type="project" value="UniProtKB-ARBA"/>
</dbReference>
<dbReference type="InterPro" id="IPR036621">
    <property type="entry name" value="Anticodon-bd_dom_sf"/>
</dbReference>
<evidence type="ECO:0000256" key="2">
    <source>
        <dbReference type="ARBA" id="ARBA00022598"/>
    </source>
</evidence>
<dbReference type="GO" id="GO:1990742">
    <property type="term" value="C:microvesicle"/>
    <property type="evidence" value="ECO:0007669"/>
    <property type="project" value="UniProtKB-ARBA"/>
</dbReference>
<gene>
    <name evidence="8" type="ORF">AUJ59_03155</name>
</gene>
<dbReference type="Gene3D" id="3.40.50.800">
    <property type="entry name" value="Anticodon-binding domain"/>
    <property type="match status" value="1"/>
</dbReference>
<dbReference type="GO" id="GO:0005737">
    <property type="term" value="C:cytoplasm"/>
    <property type="evidence" value="ECO:0007669"/>
    <property type="project" value="TreeGrafter"/>
</dbReference>
<keyword evidence="5" id="KW-0648">Protein biosynthesis</keyword>
<keyword evidence="4" id="KW-0067">ATP-binding</keyword>
<dbReference type="AlphaFoldDB" id="A0A1J4RSG4"/>
<dbReference type="GO" id="GO:0004820">
    <property type="term" value="F:glycine-tRNA ligase activity"/>
    <property type="evidence" value="ECO:0007669"/>
    <property type="project" value="TreeGrafter"/>
</dbReference>
<evidence type="ECO:0000259" key="7">
    <source>
        <dbReference type="PROSITE" id="PS50862"/>
    </source>
</evidence>
<dbReference type="FunFam" id="3.40.50.800:FF:000002">
    <property type="entry name" value="Glycine--tRNA ligase"/>
    <property type="match status" value="1"/>
</dbReference>
<evidence type="ECO:0000256" key="4">
    <source>
        <dbReference type="ARBA" id="ARBA00022840"/>
    </source>
</evidence>
<dbReference type="PRINTS" id="PR01043">
    <property type="entry name" value="TRNASYNTHGLY"/>
</dbReference>
<reference evidence="8 9" key="1">
    <citation type="journal article" date="2016" name="Environ. Microbiol.">
        <title>Genomic resolution of a cold subsurface aquifer community provides metabolic insights for novel microbes adapted to high CO concentrations.</title>
        <authorList>
            <person name="Probst A.J."/>
            <person name="Castelle C.J."/>
            <person name="Singh A."/>
            <person name="Brown C.T."/>
            <person name="Anantharaman K."/>
            <person name="Sharon I."/>
            <person name="Hug L.A."/>
            <person name="Burstein D."/>
            <person name="Emerson J.B."/>
            <person name="Thomas B.C."/>
            <person name="Banfield J.F."/>
        </authorList>
    </citation>
    <scope>NUCLEOTIDE SEQUENCE [LARGE SCALE GENOMIC DNA]</scope>
    <source>
        <strain evidence="8">CG1_02_47_37</strain>
    </source>
</reference>
<protein>
    <submittedName>
        <fullName evidence="8">Glycine--tRNA ligase</fullName>
    </submittedName>
</protein>
<dbReference type="InterPro" id="IPR045864">
    <property type="entry name" value="aa-tRNA-synth_II/BPL/LPL"/>
</dbReference>
<keyword evidence="2 8" id="KW-0436">Ligase</keyword>
<evidence type="ECO:0000313" key="9">
    <source>
        <dbReference type="Proteomes" id="UP000183144"/>
    </source>
</evidence>
<organism evidence="8 9">
    <name type="scientific">Candidatus Beckwithbacteria bacterium CG1_02_47_37</name>
    <dbReference type="NCBI Taxonomy" id="1805034"/>
    <lineage>
        <taxon>Bacteria</taxon>
        <taxon>Candidatus Beckwithiibacteriota</taxon>
    </lineage>
</organism>
<dbReference type="GO" id="GO:0005524">
    <property type="term" value="F:ATP binding"/>
    <property type="evidence" value="ECO:0007669"/>
    <property type="project" value="UniProtKB-KW"/>
</dbReference>
<keyword evidence="3" id="KW-0547">Nucleotide-binding</keyword>
<dbReference type="SUPFAM" id="SSF55681">
    <property type="entry name" value="Class II aaRS and biotin synthetases"/>
    <property type="match status" value="1"/>
</dbReference>
<evidence type="ECO:0000256" key="6">
    <source>
        <dbReference type="ARBA" id="ARBA00023146"/>
    </source>
</evidence>
<accession>A0A1J4RSG4</accession>
<feature type="domain" description="Aminoacyl-transfer RNA synthetases class-II family profile" evidence="7">
    <location>
        <begin position="2"/>
        <end position="333"/>
    </location>
</feature>